<feature type="transmembrane region" description="Helical" evidence="1">
    <location>
        <begin position="6"/>
        <end position="24"/>
    </location>
</feature>
<keyword evidence="1" id="KW-0812">Transmembrane</keyword>
<dbReference type="Proteomes" id="UP000183255">
    <property type="component" value="Unassembled WGS sequence"/>
</dbReference>
<evidence type="ECO:0000256" key="1">
    <source>
        <dbReference type="SAM" id="Phobius"/>
    </source>
</evidence>
<organism evidence="2 3">
    <name type="scientific">Proteiniclasticum ruminis</name>
    <dbReference type="NCBI Taxonomy" id="398199"/>
    <lineage>
        <taxon>Bacteria</taxon>
        <taxon>Bacillati</taxon>
        <taxon>Bacillota</taxon>
        <taxon>Clostridia</taxon>
        <taxon>Eubacteriales</taxon>
        <taxon>Clostridiaceae</taxon>
        <taxon>Proteiniclasticum</taxon>
    </lineage>
</organism>
<accession>A0A1G8HDY9</accession>
<keyword evidence="1" id="KW-1133">Transmembrane helix</keyword>
<keyword evidence="1" id="KW-0472">Membrane</keyword>
<name>A0A1G8HDY9_9CLOT</name>
<proteinExistence type="predicted"/>
<evidence type="ECO:0000313" key="3">
    <source>
        <dbReference type="Proteomes" id="UP000183255"/>
    </source>
</evidence>
<dbReference type="EMBL" id="FNDZ01000001">
    <property type="protein sequence ID" value="SDI04822.1"/>
    <property type="molecule type" value="Genomic_DNA"/>
</dbReference>
<reference evidence="2 3" key="1">
    <citation type="submission" date="2016-10" db="EMBL/GenBank/DDBJ databases">
        <authorList>
            <person name="de Groot N.N."/>
        </authorList>
    </citation>
    <scope>NUCLEOTIDE SEQUENCE [LARGE SCALE GENOMIC DNA]</scope>
    <source>
        <strain evidence="2 3">CGMCC 1.5058</strain>
    </source>
</reference>
<evidence type="ECO:0000313" key="2">
    <source>
        <dbReference type="EMBL" id="SDI04822.1"/>
    </source>
</evidence>
<sequence length="124" mass="14217">MAKKARYGMIAAAIIGIVVYMFVLRNPLKQDPQKIIIRNGTTGEETILIEENKDHFMAKLSEAEPKISGFHLWTSGYRYMIFFEDNGRTRDITTKGKNRFVSGIIEYTTDIDIISIMEEFTSSK</sequence>
<gene>
    <name evidence="2" type="ORF">SAMN05421804_101553</name>
</gene>
<protein>
    <submittedName>
        <fullName evidence="2">Uncharacterized protein</fullName>
    </submittedName>
</protein>
<dbReference type="AlphaFoldDB" id="A0A1G8HDY9"/>